<gene>
    <name evidence="3" type="ORF">HRI_004522400</name>
</gene>
<dbReference type="PANTHER" id="PTHR31286">
    <property type="entry name" value="GLYCINE-RICH CELL WALL STRUCTURAL PROTEIN 1.8-LIKE"/>
    <property type="match status" value="1"/>
</dbReference>
<comment type="caution">
    <text evidence="3">The sequence shown here is derived from an EMBL/GenBank/DDBJ whole genome shotgun (WGS) entry which is preliminary data.</text>
</comment>
<dbReference type="AlphaFoldDB" id="A0A9W7MQ14"/>
<evidence type="ECO:0000313" key="3">
    <source>
        <dbReference type="EMBL" id="GMJ08532.1"/>
    </source>
</evidence>
<proteinExistence type="predicted"/>
<name>A0A9W7MQ14_HIBTR</name>
<protein>
    <recommendedName>
        <fullName evidence="5">CCHC-type domain-containing protein</fullName>
    </recommendedName>
</protein>
<dbReference type="Pfam" id="PF14392">
    <property type="entry name" value="zf-CCHC_4"/>
    <property type="match status" value="1"/>
</dbReference>
<evidence type="ECO:0000313" key="4">
    <source>
        <dbReference type="Proteomes" id="UP001165190"/>
    </source>
</evidence>
<dbReference type="InterPro" id="IPR025836">
    <property type="entry name" value="Zn_knuckle_CX2CX4HX4C"/>
</dbReference>
<evidence type="ECO:0000259" key="2">
    <source>
        <dbReference type="Pfam" id="PF14392"/>
    </source>
</evidence>
<dbReference type="OrthoDB" id="994204at2759"/>
<evidence type="ECO:0000259" key="1">
    <source>
        <dbReference type="Pfam" id="PF14111"/>
    </source>
</evidence>
<dbReference type="Proteomes" id="UP001165190">
    <property type="component" value="Unassembled WGS sequence"/>
</dbReference>
<evidence type="ECO:0008006" key="5">
    <source>
        <dbReference type="Google" id="ProtNLM"/>
    </source>
</evidence>
<dbReference type="EMBL" id="BSYR01000052">
    <property type="protein sequence ID" value="GMJ08532.1"/>
    <property type="molecule type" value="Genomic_DNA"/>
</dbReference>
<reference evidence="3" key="1">
    <citation type="submission" date="2023-05" db="EMBL/GenBank/DDBJ databases">
        <title>Genome and transcriptome analyses reveal genes involved in the formation of fine ridges on petal epidermal cells in Hibiscus trionum.</title>
        <authorList>
            <person name="Koshimizu S."/>
            <person name="Masuda S."/>
            <person name="Ishii T."/>
            <person name="Shirasu K."/>
            <person name="Hoshino A."/>
            <person name="Arita M."/>
        </authorList>
    </citation>
    <scope>NUCLEOTIDE SEQUENCE</scope>
    <source>
        <strain evidence="3">Hamamatsu line</strain>
    </source>
</reference>
<sequence length="294" mass="33170">MEEEVAKMLGELKFTDEEMQDLEGAEMILEKEVPGSEKWLVGKLVSPGIVDGPMLIRVFIAVWREQPLVDATKLGPNMFLFKFGRMEGRDFVFDRVPWTFNGELLALKAFDGKLSPTEYDFCPLPIWIRVYDLPLTGMDVEIGKAIARKFGECLTADFRRGEGRFGEYMRIRAVIDSSKPLRRCVIVGKLNDGSPRVCMAKYERLPRFCYWCGTIGHELDLCLVAPNNVREDQLQFGDWMRVKFKPKSASLGAPKPGLVHFNSMNSGAGKFKKAVEVVEDNTITVGNVSARGKM</sequence>
<dbReference type="Pfam" id="PF14111">
    <property type="entry name" value="DUF4283"/>
    <property type="match status" value="1"/>
</dbReference>
<keyword evidence="4" id="KW-1185">Reference proteome</keyword>
<accession>A0A9W7MQ14</accession>
<dbReference type="InterPro" id="IPR040256">
    <property type="entry name" value="At4g02000-like"/>
</dbReference>
<dbReference type="PANTHER" id="PTHR31286:SF178">
    <property type="entry name" value="DUF4283 DOMAIN-CONTAINING PROTEIN"/>
    <property type="match status" value="1"/>
</dbReference>
<organism evidence="3 4">
    <name type="scientific">Hibiscus trionum</name>
    <name type="common">Flower of an hour</name>
    <dbReference type="NCBI Taxonomy" id="183268"/>
    <lineage>
        <taxon>Eukaryota</taxon>
        <taxon>Viridiplantae</taxon>
        <taxon>Streptophyta</taxon>
        <taxon>Embryophyta</taxon>
        <taxon>Tracheophyta</taxon>
        <taxon>Spermatophyta</taxon>
        <taxon>Magnoliopsida</taxon>
        <taxon>eudicotyledons</taxon>
        <taxon>Gunneridae</taxon>
        <taxon>Pentapetalae</taxon>
        <taxon>rosids</taxon>
        <taxon>malvids</taxon>
        <taxon>Malvales</taxon>
        <taxon>Malvaceae</taxon>
        <taxon>Malvoideae</taxon>
        <taxon>Hibiscus</taxon>
    </lineage>
</organism>
<dbReference type="InterPro" id="IPR025558">
    <property type="entry name" value="DUF4283"/>
</dbReference>
<feature type="domain" description="Zinc knuckle CX2CX4HX4C" evidence="2">
    <location>
        <begin position="200"/>
        <end position="223"/>
    </location>
</feature>
<feature type="domain" description="DUF4283" evidence="1">
    <location>
        <begin position="40"/>
        <end position="118"/>
    </location>
</feature>